<dbReference type="EMBL" id="CAJNNW010036780">
    <property type="protein sequence ID" value="CAE8737467.1"/>
    <property type="molecule type" value="Genomic_DNA"/>
</dbReference>
<feature type="compositionally biased region" description="Low complexity" evidence="1">
    <location>
        <begin position="122"/>
        <end position="177"/>
    </location>
</feature>
<accession>A0A813LR49</accession>
<name>A0A813LR49_POLGL</name>
<dbReference type="AlphaFoldDB" id="A0A813LR49"/>
<reference evidence="2" key="1">
    <citation type="submission" date="2021-02" db="EMBL/GenBank/DDBJ databases">
        <authorList>
            <person name="Dougan E. K."/>
            <person name="Rhodes N."/>
            <person name="Thang M."/>
            <person name="Chan C."/>
        </authorList>
    </citation>
    <scope>NUCLEOTIDE SEQUENCE</scope>
</reference>
<evidence type="ECO:0000256" key="1">
    <source>
        <dbReference type="SAM" id="MobiDB-lite"/>
    </source>
</evidence>
<sequence length="210" mass="23030">LCQQLRQRTLEEEACLAVLGEAQAERRQRQSLECQQAESLQATLRAVAAEVRQLRHTAEEEEAESQERERGLEEMRRPRPRRSAMGLSRSAAGGPPVGPGPEGPEVKARLGRRSAEFAALRSSNSNSCSSNNHNNNSNNHNSNNSNNNHNSNNSNNHNNNNNHSNNNENNSNSNSNENNELAALRSSLGLRASRARAECAELSAEVAELS</sequence>
<evidence type="ECO:0000313" key="3">
    <source>
        <dbReference type="Proteomes" id="UP000626109"/>
    </source>
</evidence>
<dbReference type="Proteomes" id="UP000626109">
    <property type="component" value="Unassembled WGS sequence"/>
</dbReference>
<gene>
    <name evidence="2" type="ORF">PGLA2088_LOCUS48785</name>
</gene>
<feature type="non-terminal residue" evidence="2">
    <location>
        <position position="210"/>
    </location>
</feature>
<evidence type="ECO:0000313" key="2">
    <source>
        <dbReference type="EMBL" id="CAE8737467.1"/>
    </source>
</evidence>
<feature type="compositionally biased region" description="Basic and acidic residues" evidence="1">
    <location>
        <begin position="65"/>
        <end position="77"/>
    </location>
</feature>
<comment type="caution">
    <text evidence="2">The sequence shown here is derived from an EMBL/GenBank/DDBJ whole genome shotgun (WGS) entry which is preliminary data.</text>
</comment>
<organism evidence="2 3">
    <name type="scientific">Polarella glacialis</name>
    <name type="common">Dinoflagellate</name>
    <dbReference type="NCBI Taxonomy" id="89957"/>
    <lineage>
        <taxon>Eukaryota</taxon>
        <taxon>Sar</taxon>
        <taxon>Alveolata</taxon>
        <taxon>Dinophyceae</taxon>
        <taxon>Suessiales</taxon>
        <taxon>Suessiaceae</taxon>
        <taxon>Polarella</taxon>
    </lineage>
</organism>
<feature type="region of interest" description="Disordered" evidence="1">
    <location>
        <begin position="119"/>
        <end position="177"/>
    </location>
</feature>
<feature type="region of interest" description="Disordered" evidence="1">
    <location>
        <begin position="56"/>
        <end position="107"/>
    </location>
</feature>
<protein>
    <submittedName>
        <fullName evidence="2">Uncharacterized protein</fullName>
    </submittedName>
</protein>
<proteinExistence type="predicted"/>
<feature type="non-terminal residue" evidence="2">
    <location>
        <position position="1"/>
    </location>
</feature>